<dbReference type="Proteomes" id="UP001589810">
    <property type="component" value="Unassembled WGS sequence"/>
</dbReference>
<keyword evidence="7" id="KW-1185">Reference proteome</keyword>
<reference evidence="6 7" key="1">
    <citation type="submission" date="2024-09" db="EMBL/GenBank/DDBJ databases">
        <authorList>
            <person name="Sun Q."/>
            <person name="Mori K."/>
        </authorList>
    </citation>
    <scope>NUCLEOTIDE SEQUENCE [LARGE SCALE GENOMIC DNA]</scope>
    <source>
        <strain evidence="6 7">TBRC 1432</strain>
    </source>
</reference>
<dbReference type="InterPro" id="IPR013762">
    <property type="entry name" value="Integrase-like_cat_sf"/>
</dbReference>
<evidence type="ECO:0000313" key="6">
    <source>
        <dbReference type="EMBL" id="MFC0539846.1"/>
    </source>
</evidence>
<dbReference type="PANTHER" id="PTHR30629:SF6">
    <property type="entry name" value="PROPHAGE INTEGRASE INTA-RELATED"/>
    <property type="match status" value="1"/>
</dbReference>
<sequence>MARPRLPIGTYGEIRAYELDSGKWRAIANYRDFDGITRPVERVGKSRPAAINNLKEALRDRKRADVENDITPETRFAPVAEMWFAAIQAEVDEGHKSPGTARLYRDRLDNQVLPALGQLTLGEITVSRVDKVVKTVKDKHGIGTAKLARTVISGVLGLATRHDVYDHNPAREIERIRAPKKMTATRALELEQAQDLRARIATDEKARSRDLADFVDMMLGTGMRIGEAAAVVWDALDLESTPAEVEVRGTVIREKGKGLRIKPAPKSEDGYRTLELPNWLRDQLRRRKPANASPDGIVFTAPMGGLRDPSNTNADIKEALGAAGYDWMTSHGWRKTVASMMDDAGLSARAAADQLGHAKVSMTQDNYFKRRVRRTGAAEVMERVVPAEEPESNGEG</sequence>
<dbReference type="CDD" id="cd01189">
    <property type="entry name" value="INT_ICEBs1_C_like"/>
    <property type="match status" value="1"/>
</dbReference>
<dbReference type="EMBL" id="JBHLUD010000001">
    <property type="protein sequence ID" value="MFC0539846.1"/>
    <property type="molecule type" value="Genomic_DNA"/>
</dbReference>
<dbReference type="Pfam" id="PF00589">
    <property type="entry name" value="Phage_integrase"/>
    <property type="match status" value="1"/>
</dbReference>
<dbReference type="Gene3D" id="1.10.443.10">
    <property type="entry name" value="Intergrase catalytic core"/>
    <property type="match status" value="1"/>
</dbReference>
<dbReference type="InterPro" id="IPR011010">
    <property type="entry name" value="DNA_brk_join_enz"/>
</dbReference>
<keyword evidence="4" id="KW-0233">DNA recombination</keyword>
<feature type="domain" description="Tyr recombinase" evidence="5">
    <location>
        <begin position="183"/>
        <end position="382"/>
    </location>
</feature>
<evidence type="ECO:0000256" key="4">
    <source>
        <dbReference type="ARBA" id="ARBA00023172"/>
    </source>
</evidence>
<dbReference type="SUPFAM" id="SSF56349">
    <property type="entry name" value="DNA breaking-rejoining enzymes"/>
    <property type="match status" value="1"/>
</dbReference>
<dbReference type="RefSeq" id="WP_273944706.1">
    <property type="nucleotide sequence ID" value="NZ_CP097263.1"/>
</dbReference>
<dbReference type="PANTHER" id="PTHR30629">
    <property type="entry name" value="PROPHAGE INTEGRASE"/>
    <property type="match status" value="1"/>
</dbReference>
<dbReference type="InterPro" id="IPR010998">
    <property type="entry name" value="Integrase_recombinase_N"/>
</dbReference>
<organism evidence="6 7">
    <name type="scientific">Kutzneria chonburiensis</name>
    <dbReference type="NCBI Taxonomy" id="1483604"/>
    <lineage>
        <taxon>Bacteria</taxon>
        <taxon>Bacillati</taxon>
        <taxon>Actinomycetota</taxon>
        <taxon>Actinomycetes</taxon>
        <taxon>Pseudonocardiales</taxon>
        <taxon>Pseudonocardiaceae</taxon>
        <taxon>Kutzneria</taxon>
    </lineage>
</organism>
<keyword evidence="2" id="KW-0229">DNA integration</keyword>
<accession>A0ABV6MIV8</accession>
<comment type="caution">
    <text evidence="6">The sequence shown here is derived from an EMBL/GenBank/DDBJ whole genome shotgun (WGS) entry which is preliminary data.</text>
</comment>
<proteinExistence type="inferred from homology"/>
<gene>
    <name evidence="6" type="primary">xerC</name>
    <name evidence="6" type="ORF">ACFFH7_00035</name>
</gene>
<keyword evidence="3" id="KW-0238">DNA-binding</keyword>
<evidence type="ECO:0000256" key="3">
    <source>
        <dbReference type="ARBA" id="ARBA00023125"/>
    </source>
</evidence>
<evidence type="ECO:0000256" key="2">
    <source>
        <dbReference type="ARBA" id="ARBA00022908"/>
    </source>
</evidence>
<evidence type="ECO:0000313" key="7">
    <source>
        <dbReference type="Proteomes" id="UP001589810"/>
    </source>
</evidence>
<dbReference type="Pfam" id="PF22022">
    <property type="entry name" value="Phage_int_M"/>
    <property type="match status" value="1"/>
</dbReference>
<dbReference type="InterPro" id="IPR050808">
    <property type="entry name" value="Phage_Integrase"/>
</dbReference>
<dbReference type="PROSITE" id="PS51898">
    <property type="entry name" value="TYR_RECOMBINASE"/>
    <property type="match status" value="1"/>
</dbReference>
<evidence type="ECO:0000259" key="5">
    <source>
        <dbReference type="PROSITE" id="PS51898"/>
    </source>
</evidence>
<protein>
    <submittedName>
        <fullName evidence="6">Tyrosine recombinase XerC</fullName>
    </submittedName>
</protein>
<dbReference type="InterPro" id="IPR053876">
    <property type="entry name" value="Phage_int_M"/>
</dbReference>
<dbReference type="Gene3D" id="1.10.150.130">
    <property type="match status" value="1"/>
</dbReference>
<evidence type="ECO:0000256" key="1">
    <source>
        <dbReference type="ARBA" id="ARBA00008857"/>
    </source>
</evidence>
<dbReference type="InterPro" id="IPR002104">
    <property type="entry name" value="Integrase_catalytic"/>
</dbReference>
<name>A0ABV6MIV8_9PSEU</name>
<comment type="similarity">
    <text evidence="1">Belongs to the 'phage' integrase family.</text>
</comment>